<comment type="caution">
    <text evidence="1">The sequence shown here is derived from an EMBL/GenBank/DDBJ whole genome shotgun (WGS) entry which is preliminary data.</text>
</comment>
<dbReference type="PROSITE" id="PS51257">
    <property type="entry name" value="PROKAR_LIPOPROTEIN"/>
    <property type="match status" value="1"/>
</dbReference>
<dbReference type="EMBL" id="RPDH01000001">
    <property type="protein sequence ID" value="RPE14159.1"/>
    <property type="molecule type" value="Genomic_DNA"/>
</dbReference>
<gene>
    <name evidence="1" type="ORF">EGT74_11825</name>
</gene>
<organism evidence="1 2">
    <name type="scientific">Chitinophaga lutea</name>
    <dbReference type="NCBI Taxonomy" id="2488634"/>
    <lineage>
        <taxon>Bacteria</taxon>
        <taxon>Pseudomonadati</taxon>
        <taxon>Bacteroidota</taxon>
        <taxon>Chitinophagia</taxon>
        <taxon>Chitinophagales</taxon>
        <taxon>Chitinophagaceae</taxon>
        <taxon>Chitinophaga</taxon>
    </lineage>
</organism>
<dbReference type="Proteomes" id="UP000278351">
    <property type="component" value="Unassembled WGS sequence"/>
</dbReference>
<evidence type="ECO:0000313" key="2">
    <source>
        <dbReference type="Proteomes" id="UP000278351"/>
    </source>
</evidence>
<evidence type="ECO:0000313" key="1">
    <source>
        <dbReference type="EMBL" id="RPE14159.1"/>
    </source>
</evidence>
<proteinExistence type="predicted"/>
<accession>A0A3N4Q4L7</accession>
<dbReference type="OrthoDB" id="5292493at2"/>
<name>A0A3N4Q4L7_9BACT</name>
<keyword evidence="2" id="KW-1185">Reference proteome</keyword>
<protein>
    <recommendedName>
        <fullName evidence="3">SdiA-regulated family protein</fullName>
    </recommendedName>
</protein>
<dbReference type="RefSeq" id="WP_123846670.1">
    <property type="nucleotide sequence ID" value="NZ_RPDH01000001.1"/>
</dbReference>
<evidence type="ECO:0008006" key="3">
    <source>
        <dbReference type="Google" id="ProtNLM"/>
    </source>
</evidence>
<dbReference type="AlphaFoldDB" id="A0A3N4Q4L7"/>
<sequence>MKLIKYYALLLLFFSCQMVGEKQEKGATSPQGYELSKPERFKVRESLQEISGLVYNGDESNFIANNDEQGKLFQVGLRTTDPYPSWKFGKGGDYEEVVHAGNDWLVLKSNGTMYKVAGLFTDSTDSEAFHFPVPGKREFEAAYYDAGKNTTFIICKNCEEDKGEKATSVYAFRMDSLRYDSAAAFRFENRDIPGLKESPSKHFRPSAAAVHPLENRVYIVASINRLLVITDLSGKVLEAHPLPRKHFSQPEGITFAPNGDMYISNEGDEENTADILKFKYHPHTK</sequence>
<reference evidence="1 2" key="1">
    <citation type="submission" date="2018-11" db="EMBL/GenBank/DDBJ databases">
        <title>Chitinophaga lutea sp.nov., isolate from arsenic contaminated soil.</title>
        <authorList>
            <person name="Zong Y."/>
        </authorList>
    </citation>
    <scope>NUCLEOTIDE SEQUENCE [LARGE SCALE GENOMIC DNA]</scope>
    <source>
        <strain evidence="1 2">ZY74</strain>
    </source>
</reference>
<dbReference type="SUPFAM" id="SSF101898">
    <property type="entry name" value="NHL repeat"/>
    <property type="match status" value="1"/>
</dbReference>